<dbReference type="AlphaFoldDB" id="A0A9D2S0X8"/>
<evidence type="ECO:0000256" key="3">
    <source>
        <dbReference type="ARBA" id="ARBA00022898"/>
    </source>
</evidence>
<dbReference type="SUPFAM" id="SSF53383">
    <property type="entry name" value="PLP-dependent transferases"/>
    <property type="match status" value="1"/>
</dbReference>
<dbReference type="PANTHER" id="PTHR48097:SF5">
    <property type="entry name" value="LOW SPECIFICITY L-THREONINE ALDOLASE"/>
    <property type="match status" value="1"/>
</dbReference>
<dbReference type="GO" id="GO:0016829">
    <property type="term" value="F:lyase activity"/>
    <property type="evidence" value="ECO:0007669"/>
    <property type="project" value="InterPro"/>
</dbReference>
<evidence type="ECO:0000313" key="5">
    <source>
        <dbReference type="EMBL" id="HJB38630.1"/>
    </source>
</evidence>
<keyword evidence="3" id="KW-0663">Pyridoxal phosphate</keyword>
<gene>
    <name evidence="5" type="ORF">H9942_11300</name>
</gene>
<dbReference type="InterPro" id="IPR015422">
    <property type="entry name" value="PyrdxlP-dep_Trfase_small"/>
</dbReference>
<dbReference type="Proteomes" id="UP000824214">
    <property type="component" value="Unassembled WGS sequence"/>
</dbReference>
<dbReference type="InterPro" id="IPR001597">
    <property type="entry name" value="ArAA_b-elim_lyase/Thr_aldolase"/>
</dbReference>
<evidence type="ECO:0000256" key="2">
    <source>
        <dbReference type="ARBA" id="ARBA00006966"/>
    </source>
</evidence>
<dbReference type="GO" id="GO:0006520">
    <property type="term" value="P:amino acid metabolic process"/>
    <property type="evidence" value="ECO:0007669"/>
    <property type="project" value="InterPro"/>
</dbReference>
<comment type="similarity">
    <text evidence="2">Belongs to the threonine aldolase family.</text>
</comment>
<keyword evidence="5" id="KW-0032">Aminotransferase</keyword>
<dbReference type="PANTHER" id="PTHR48097">
    <property type="entry name" value="L-THREONINE ALDOLASE-RELATED"/>
    <property type="match status" value="1"/>
</dbReference>
<feature type="non-terminal residue" evidence="5">
    <location>
        <position position="324"/>
    </location>
</feature>
<evidence type="ECO:0000259" key="4">
    <source>
        <dbReference type="Pfam" id="PF01212"/>
    </source>
</evidence>
<accession>A0A9D2S0X8</accession>
<dbReference type="InterPro" id="IPR015421">
    <property type="entry name" value="PyrdxlP-dep_Trfase_major"/>
</dbReference>
<organism evidence="5 6">
    <name type="scientific">Candidatus Acutalibacter ornithocaccae</name>
    <dbReference type="NCBI Taxonomy" id="2838416"/>
    <lineage>
        <taxon>Bacteria</taxon>
        <taxon>Bacillati</taxon>
        <taxon>Bacillota</taxon>
        <taxon>Clostridia</taxon>
        <taxon>Eubacteriales</taxon>
        <taxon>Acutalibacteraceae</taxon>
        <taxon>Acutalibacter</taxon>
    </lineage>
</organism>
<proteinExistence type="inferred from homology"/>
<dbReference type="InterPro" id="IPR015424">
    <property type="entry name" value="PyrdxlP-dep_Trfase"/>
</dbReference>
<keyword evidence="5" id="KW-0808">Transferase</keyword>
<evidence type="ECO:0000313" key="6">
    <source>
        <dbReference type="Proteomes" id="UP000824214"/>
    </source>
</evidence>
<reference evidence="5" key="2">
    <citation type="submission" date="2021-04" db="EMBL/GenBank/DDBJ databases">
        <authorList>
            <person name="Gilroy R."/>
        </authorList>
    </citation>
    <scope>NUCLEOTIDE SEQUENCE</scope>
    <source>
        <strain evidence="5">ChiBcolR8-3208</strain>
    </source>
</reference>
<protein>
    <submittedName>
        <fullName evidence="5">Aminotransferase class I/II-fold pyridoxal phosphate-dependent enzyme</fullName>
    </submittedName>
</protein>
<reference evidence="5" key="1">
    <citation type="journal article" date="2021" name="PeerJ">
        <title>Extensive microbial diversity within the chicken gut microbiome revealed by metagenomics and culture.</title>
        <authorList>
            <person name="Gilroy R."/>
            <person name="Ravi A."/>
            <person name="Getino M."/>
            <person name="Pursley I."/>
            <person name="Horton D.L."/>
            <person name="Alikhan N.F."/>
            <person name="Baker D."/>
            <person name="Gharbi K."/>
            <person name="Hall N."/>
            <person name="Watson M."/>
            <person name="Adriaenssens E.M."/>
            <person name="Foster-Nyarko E."/>
            <person name="Jarju S."/>
            <person name="Secka A."/>
            <person name="Antonio M."/>
            <person name="Oren A."/>
            <person name="Chaudhuri R.R."/>
            <person name="La Ragione R."/>
            <person name="Hildebrand F."/>
            <person name="Pallen M.J."/>
        </authorList>
    </citation>
    <scope>NUCLEOTIDE SEQUENCE</scope>
    <source>
        <strain evidence="5">ChiBcolR8-3208</strain>
    </source>
</reference>
<feature type="domain" description="Aromatic amino acid beta-eliminating lyase/threonine aldolase" evidence="4">
    <location>
        <begin position="14"/>
        <end position="291"/>
    </location>
</feature>
<dbReference type="GO" id="GO:0008483">
    <property type="term" value="F:transaminase activity"/>
    <property type="evidence" value="ECO:0007669"/>
    <property type="project" value="UniProtKB-KW"/>
</dbReference>
<comment type="cofactor">
    <cofactor evidence="1">
        <name>pyridoxal 5'-phosphate</name>
        <dbReference type="ChEBI" id="CHEBI:597326"/>
    </cofactor>
</comment>
<evidence type="ECO:0000256" key="1">
    <source>
        <dbReference type="ARBA" id="ARBA00001933"/>
    </source>
</evidence>
<dbReference type="Pfam" id="PF01212">
    <property type="entry name" value="Beta_elim_lyase"/>
    <property type="match status" value="1"/>
</dbReference>
<dbReference type="Gene3D" id="3.90.1150.10">
    <property type="entry name" value="Aspartate Aminotransferase, domain 1"/>
    <property type="match status" value="1"/>
</dbReference>
<dbReference type="Gene3D" id="3.40.640.10">
    <property type="entry name" value="Type I PLP-dependent aspartate aminotransferase-like (Major domain)"/>
    <property type="match status" value="1"/>
</dbReference>
<comment type="caution">
    <text evidence="5">The sequence shown here is derived from an EMBL/GenBank/DDBJ whole genome shotgun (WGS) entry which is preliminary data.</text>
</comment>
<dbReference type="EMBL" id="DWXZ01000241">
    <property type="protein sequence ID" value="HJB38630.1"/>
    <property type="molecule type" value="Genomic_DNA"/>
</dbReference>
<sequence>MLYFNCDYTEGAHPRVLEKMLETNLEQTVGYGEDPYCEAARELIRRECQRQDVDVQFLVGGTQTNFTVIRAALRPYQGVLSPATGHINGHETGAVEATGHKVLALPTGPEGKLTAAQVEEAVRAHWADEAREHLVQPKMVYISHPTENGALYTLAELEALSETCKELGLYLFLDGARLGYGLTARGSDVSLEDLARLCDVFYIGGTKCGALLGEAVVIANPDLQRDFRYSIKQNGGMLAKGRLLGLQFLALFEDDLYYDICRAANEQAYRIAAACKEAGFPFFAASPTNQQFPIFPNRLLEQLGQDFLYSTWAKVDEDHTAIRL</sequence>
<name>A0A9D2S0X8_9FIRM</name>